<sequence length="188" mass="19914">MDALDELLDASAAELPEPIAREAQRLATAVAPRRRVGRRWLVLGIGLGAVALTAGSGVAITMAHWGGVSMPLDNVRNEVPIPVAWTTDDGHTDSCRAWIELRNPHDGDGATLDAAIHAHDWDGLGQRLYDTTTAAPGSADDADGETRVGNGLGPVVRRFATGVFPGIGWFDAPAGERAVDAWGFRCDR</sequence>
<feature type="transmembrane region" description="Helical" evidence="1">
    <location>
        <begin position="40"/>
        <end position="65"/>
    </location>
</feature>
<keyword evidence="1" id="KW-1133">Transmembrane helix</keyword>
<evidence type="ECO:0000313" key="2">
    <source>
        <dbReference type="EMBL" id="WEG08757.1"/>
    </source>
</evidence>
<protein>
    <submittedName>
        <fullName evidence="2">Uncharacterized protein</fullName>
    </submittedName>
</protein>
<keyword evidence="3" id="KW-1185">Reference proteome</keyword>
<evidence type="ECO:0000256" key="1">
    <source>
        <dbReference type="SAM" id="Phobius"/>
    </source>
</evidence>
<dbReference type="Proteomes" id="UP001214553">
    <property type="component" value="Chromosome"/>
</dbReference>
<name>A0ABY8BXZ6_9MICO</name>
<reference evidence="2 3" key="1">
    <citation type="submission" date="2023-03" db="EMBL/GenBank/DDBJ databases">
        <title>Genome sequence of Microbacterium sp. KACC 23027.</title>
        <authorList>
            <person name="Kim S."/>
            <person name="Heo J."/>
            <person name="Kwon S.-W."/>
        </authorList>
    </citation>
    <scope>NUCLEOTIDE SEQUENCE [LARGE SCALE GENOMIC DNA]</scope>
    <source>
        <strain evidence="2 3">KACC 23027</strain>
    </source>
</reference>
<dbReference type="EMBL" id="CP119108">
    <property type="protein sequence ID" value="WEG08757.1"/>
    <property type="molecule type" value="Genomic_DNA"/>
</dbReference>
<gene>
    <name evidence="2" type="ORF">PU630_16175</name>
</gene>
<dbReference type="RefSeq" id="WP_275278084.1">
    <property type="nucleotide sequence ID" value="NZ_CP119108.1"/>
</dbReference>
<evidence type="ECO:0000313" key="3">
    <source>
        <dbReference type="Proteomes" id="UP001214553"/>
    </source>
</evidence>
<organism evidence="2 3">
    <name type="scientific">Microbacterium horticulturae</name>
    <dbReference type="NCBI Taxonomy" id="3028316"/>
    <lineage>
        <taxon>Bacteria</taxon>
        <taxon>Bacillati</taxon>
        <taxon>Actinomycetota</taxon>
        <taxon>Actinomycetes</taxon>
        <taxon>Micrococcales</taxon>
        <taxon>Microbacteriaceae</taxon>
        <taxon>Microbacterium</taxon>
    </lineage>
</organism>
<accession>A0ABY8BXZ6</accession>
<keyword evidence="1" id="KW-0472">Membrane</keyword>
<proteinExistence type="predicted"/>
<keyword evidence="1" id="KW-0812">Transmembrane</keyword>